<dbReference type="InterPro" id="IPR051101">
    <property type="entry name" value="ZC3H12/N4BP1_RNase_Reg"/>
</dbReference>
<dbReference type="GO" id="GO:0036464">
    <property type="term" value="C:cytoplasmic ribonucleoprotein granule"/>
    <property type="evidence" value="ECO:0007669"/>
    <property type="project" value="TreeGrafter"/>
</dbReference>
<proteinExistence type="predicted"/>
<feature type="compositionally biased region" description="Low complexity" evidence="1">
    <location>
        <begin position="84"/>
        <end position="97"/>
    </location>
</feature>
<protein>
    <submittedName>
        <fullName evidence="3">RNase_Zc3h12a domain-containing protein</fullName>
    </submittedName>
</protein>
<dbReference type="CDD" id="cd18719">
    <property type="entry name" value="PIN_Zc3h12a-N4BP1-like"/>
    <property type="match status" value="1"/>
</dbReference>
<dbReference type="Pfam" id="PF11977">
    <property type="entry name" value="RNase_Zc3h12a"/>
    <property type="match status" value="1"/>
</dbReference>
<evidence type="ECO:0000256" key="1">
    <source>
        <dbReference type="SAM" id="MobiDB-lite"/>
    </source>
</evidence>
<dbReference type="Gene3D" id="3.40.50.11980">
    <property type="match status" value="1"/>
</dbReference>
<dbReference type="InterPro" id="IPR021869">
    <property type="entry name" value="RNase_Zc3h12_NYN"/>
</dbReference>
<feature type="compositionally biased region" description="Basic residues" evidence="1">
    <location>
        <begin position="1"/>
        <end position="11"/>
    </location>
</feature>
<dbReference type="PANTHER" id="PTHR12876:SF35">
    <property type="entry name" value="LD08718P-RELATED"/>
    <property type="match status" value="1"/>
</dbReference>
<feature type="region of interest" description="Disordered" evidence="1">
    <location>
        <begin position="293"/>
        <end position="326"/>
    </location>
</feature>
<reference evidence="3" key="1">
    <citation type="submission" date="2020-05" db="UniProtKB">
        <authorList>
            <consortium name="EnsemblMetazoa"/>
        </authorList>
    </citation>
    <scope>IDENTIFICATION</scope>
    <source>
        <strain evidence="3">FUMOZ</strain>
    </source>
</reference>
<dbReference type="AlphaFoldDB" id="A0A182RHT0"/>
<dbReference type="PANTHER" id="PTHR12876">
    <property type="entry name" value="N4BP1-RELATED"/>
    <property type="match status" value="1"/>
</dbReference>
<name>A0A182RHT0_ANOFN</name>
<feature type="domain" description="RNase NYN" evidence="2">
    <location>
        <begin position="334"/>
        <end position="484"/>
    </location>
</feature>
<dbReference type="STRING" id="62324.A0A182RHT0"/>
<dbReference type="GO" id="GO:0004521">
    <property type="term" value="F:RNA endonuclease activity"/>
    <property type="evidence" value="ECO:0007669"/>
    <property type="project" value="TreeGrafter"/>
</dbReference>
<dbReference type="FunFam" id="3.40.50.11980:FF:000001">
    <property type="entry name" value="ZC3H12A isoform 1"/>
    <property type="match status" value="1"/>
</dbReference>
<feature type="region of interest" description="Disordered" evidence="1">
    <location>
        <begin position="84"/>
        <end position="111"/>
    </location>
</feature>
<sequence length="491" mass="54894">MKHNKATKRKANTAQQRRSSAKMKANTFKPKGVTTRSNKLANQFKKINVSPGQRAKQTKTESQENLQETNAIAFKGRVTRQLRSTNTSNSTNVNNDNCKSPNSTGFTEQNINWKSTADTILIEDSDDETGNTDKGENSKALFYLDRNPGKRDVEVPLYNLCREVETSTISVTDCSVNNSNDTVIVLDNTIDQTTNEEEKIKDVQINDEIVQQPSSSDTVTTSVANVITNAQFDNQSEQPASTVTNVFLDVIELSDHSDTEPSISSIDKNATPAFPSMDCIPLRYNALQRQANRNAVNQKPHKKSKWNNADKMAVSTKSSPVPEPTLGEESEAIKRMVIIDGNNVAYGHLNGKMFSVKGLQLCVNYFKRLGHEVTAVVPQFRLKKHQSTDYVLLDKMHRDGDVTLAPSKNLPGQCSSTYDDRLILSVAEQFDGVIISNDNFRDLLEISPAWRRIIETRVIGYTWVKDCFFLPDDPYGRYGPTLQQILNGKSE</sequence>
<dbReference type="GO" id="GO:0003729">
    <property type="term" value="F:mRNA binding"/>
    <property type="evidence" value="ECO:0007669"/>
    <property type="project" value="TreeGrafter"/>
</dbReference>
<dbReference type="EnsemblMetazoa" id="AFUN005792-RA">
    <property type="protein sequence ID" value="AFUN005792-PA"/>
    <property type="gene ID" value="AFUN005792"/>
</dbReference>
<accession>A0A182RHT0</accession>
<evidence type="ECO:0000259" key="2">
    <source>
        <dbReference type="Pfam" id="PF11977"/>
    </source>
</evidence>
<feature type="region of interest" description="Disordered" evidence="1">
    <location>
        <begin position="1"/>
        <end position="68"/>
    </location>
</feature>
<dbReference type="GO" id="GO:0005634">
    <property type="term" value="C:nucleus"/>
    <property type="evidence" value="ECO:0007669"/>
    <property type="project" value="TreeGrafter"/>
</dbReference>
<feature type="compositionally biased region" description="Polar residues" evidence="1">
    <location>
        <begin position="98"/>
        <end position="111"/>
    </location>
</feature>
<dbReference type="VEuPathDB" id="VectorBase:AFUN2_002004"/>
<organism evidence="3">
    <name type="scientific">Anopheles funestus</name>
    <name type="common">African malaria mosquito</name>
    <dbReference type="NCBI Taxonomy" id="62324"/>
    <lineage>
        <taxon>Eukaryota</taxon>
        <taxon>Metazoa</taxon>
        <taxon>Ecdysozoa</taxon>
        <taxon>Arthropoda</taxon>
        <taxon>Hexapoda</taxon>
        <taxon>Insecta</taxon>
        <taxon>Pterygota</taxon>
        <taxon>Neoptera</taxon>
        <taxon>Endopterygota</taxon>
        <taxon>Diptera</taxon>
        <taxon>Nematocera</taxon>
        <taxon>Culicoidea</taxon>
        <taxon>Culicidae</taxon>
        <taxon>Anophelinae</taxon>
        <taxon>Anopheles</taxon>
    </lineage>
</organism>
<evidence type="ECO:0000313" key="3">
    <source>
        <dbReference type="EnsemblMetazoa" id="AFUN005792-PA"/>
    </source>
</evidence>
<dbReference type="VEuPathDB" id="VectorBase:AFUN005792"/>